<protein>
    <submittedName>
        <fullName evidence="1">CCHC-type domain-containing protein</fullName>
    </submittedName>
</protein>
<comment type="caution">
    <text evidence="1">The sequence shown here is derived from an EMBL/GenBank/DDBJ whole genome shotgun (WGS) entry which is preliminary data.</text>
</comment>
<name>A0A8X6J5C9_TRICU</name>
<dbReference type="AlphaFoldDB" id="A0A8X6J5C9"/>
<keyword evidence="2" id="KW-1185">Reference proteome</keyword>
<accession>A0A8X6J5C9</accession>
<dbReference type="EMBL" id="BMAO01006707">
    <property type="protein sequence ID" value="GFR10793.1"/>
    <property type="molecule type" value="Genomic_DNA"/>
</dbReference>
<dbReference type="OrthoDB" id="10472153at2759"/>
<evidence type="ECO:0000313" key="1">
    <source>
        <dbReference type="EMBL" id="GFR10793.1"/>
    </source>
</evidence>
<proteinExistence type="predicted"/>
<evidence type="ECO:0000313" key="2">
    <source>
        <dbReference type="Proteomes" id="UP000887116"/>
    </source>
</evidence>
<organism evidence="1 2">
    <name type="scientific">Trichonephila clavata</name>
    <name type="common">Joro spider</name>
    <name type="synonym">Nephila clavata</name>
    <dbReference type="NCBI Taxonomy" id="2740835"/>
    <lineage>
        <taxon>Eukaryota</taxon>
        <taxon>Metazoa</taxon>
        <taxon>Ecdysozoa</taxon>
        <taxon>Arthropoda</taxon>
        <taxon>Chelicerata</taxon>
        <taxon>Arachnida</taxon>
        <taxon>Araneae</taxon>
        <taxon>Araneomorphae</taxon>
        <taxon>Entelegynae</taxon>
        <taxon>Araneoidea</taxon>
        <taxon>Nephilidae</taxon>
        <taxon>Trichonephila</taxon>
    </lineage>
</organism>
<gene>
    <name evidence="1" type="primary">AVEN_47214_1</name>
    <name evidence="1" type="ORF">TNCT_435651</name>
</gene>
<sequence length="83" mass="9231">MIFKLWEFKCNADICVVDDDTMSYDVIIGLNALMQGETIINENGVTIKNKPKCTEEVATLSVLPINLSPDDFENHIAADISQI</sequence>
<dbReference type="Proteomes" id="UP000887116">
    <property type="component" value="Unassembled WGS sequence"/>
</dbReference>
<reference evidence="1" key="1">
    <citation type="submission" date="2020-07" db="EMBL/GenBank/DDBJ databases">
        <title>Multicomponent nature underlies the extraordinary mechanical properties of spider dragline silk.</title>
        <authorList>
            <person name="Kono N."/>
            <person name="Nakamura H."/>
            <person name="Mori M."/>
            <person name="Yoshida Y."/>
            <person name="Ohtoshi R."/>
            <person name="Malay A.D."/>
            <person name="Moran D.A.P."/>
            <person name="Tomita M."/>
            <person name="Numata K."/>
            <person name="Arakawa K."/>
        </authorList>
    </citation>
    <scope>NUCLEOTIDE SEQUENCE</scope>
</reference>